<accession>A0A1C9W9H6</accession>
<protein>
    <recommendedName>
        <fullName evidence="3">PasA protein</fullName>
    </recommendedName>
</protein>
<dbReference type="KEGG" id="micc:AUP74_02390"/>
<dbReference type="RefSeq" id="WP_069947751.1">
    <property type="nucleotide sequence ID" value="NZ_CP014143.1"/>
</dbReference>
<dbReference type="EMBL" id="CP014143">
    <property type="protein sequence ID" value="AOS97792.1"/>
    <property type="molecule type" value="Genomic_DNA"/>
</dbReference>
<evidence type="ECO:0000313" key="2">
    <source>
        <dbReference type="Proteomes" id="UP000095672"/>
    </source>
</evidence>
<gene>
    <name evidence="1" type="ORF">AUP74_02390</name>
</gene>
<dbReference type="STRING" id="1769779.AUP74_02390"/>
<dbReference type="AlphaFoldDB" id="A0A1C9W9H6"/>
<keyword evidence="2" id="KW-1185">Reference proteome</keyword>
<reference evidence="2" key="1">
    <citation type="submission" date="2016-01" db="EMBL/GenBank/DDBJ databases">
        <title>Complete genome sequence of Microbulbifer sp. CCB-MM1, a halophile isolated from Matang Mangrove Forest, Perak.</title>
        <authorList>
            <person name="Moh T.H."/>
            <person name="Dinesh B."/>
            <person name="Lau N.-S."/>
            <person name="Go F."/>
            <person name="Alexander Chong S.-C."/>
        </authorList>
    </citation>
    <scope>NUCLEOTIDE SEQUENCE [LARGE SCALE GENOMIC DNA]</scope>
    <source>
        <strain evidence="2">CCB-MM1</strain>
    </source>
</reference>
<proteinExistence type="predicted"/>
<dbReference type="Proteomes" id="UP000095672">
    <property type="component" value="Chromosome"/>
</dbReference>
<evidence type="ECO:0008006" key="3">
    <source>
        <dbReference type="Google" id="ProtNLM"/>
    </source>
</evidence>
<dbReference type="OrthoDB" id="5736033at2"/>
<sequence length="163" mass="18017">MSNPHTGSVAAALRKAALLADIEPDGNLQRQALDEARLLQLRRAYQAFLAELAFQLQLGGQPDSALALARLAESQGKGCGEARELLELLEEPDSWLSSLERAWAGLWDFSGDANQQRASEPTLIPSRDLGRRPLEALNGQQVDHWQSALSEIIRRQRAHSAEW</sequence>
<dbReference type="InterPro" id="IPR046493">
    <property type="entry name" value="DUF6586"/>
</dbReference>
<name>A0A1C9W9H6_9GAMM</name>
<organism evidence="1 2">
    <name type="scientific">Microbulbifer aggregans</name>
    <dbReference type="NCBI Taxonomy" id="1769779"/>
    <lineage>
        <taxon>Bacteria</taxon>
        <taxon>Pseudomonadati</taxon>
        <taxon>Pseudomonadota</taxon>
        <taxon>Gammaproteobacteria</taxon>
        <taxon>Cellvibrionales</taxon>
        <taxon>Microbulbiferaceae</taxon>
        <taxon>Microbulbifer</taxon>
    </lineage>
</organism>
<dbReference type="Pfam" id="PF20227">
    <property type="entry name" value="DUF6586"/>
    <property type="match status" value="1"/>
</dbReference>
<evidence type="ECO:0000313" key="1">
    <source>
        <dbReference type="EMBL" id="AOS97792.1"/>
    </source>
</evidence>